<protein>
    <submittedName>
        <fullName evidence="1">Uncharacterized protein</fullName>
    </submittedName>
</protein>
<reference evidence="1 2" key="1">
    <citation type="submission" date="2022-06" db="EMBL/GenBank/DDBJ databases">
        <title>Isolation of gut microbiota from human fecal samples.</title>
        <authorList>
            <person name="Pamer E.G."/>
            <person name="Barat B."/>
            <person name="Waligurski E."/>
            <person name="Medina S."/>
            <person name="Paddock L."/>
            <person name="Mostad J."/>
        </authorList>
    </citation>
    <scope>NUCLEOTIDE SEQUENCE [LARGE SCALE GENOMIC DNA]</scope>
    <source>
        <strain evidence="1 2">DFI.7.95</strain>
    </source>
</reference>
<evidence type="ECO:0000313" key="2">
    <source>
        <dbReference type="Proteomes" id="UP001524478"/>
    </source>
</evidence>
<accession>A0ABT1SEJ7</accession>
<dbReference type="EMBL" id="JANGAC010000016">
    <property type="protein sequence ID" value="MCQ4924909.1"/>
    <property type="molecule type" value="Genomic_DNA"/>
</dbReference>
<dbReference type="Proteomes" id="UP001524478">
    <property type="component" value="Unassembled WGS sequence"/>
</dbReference>
<sequence length="125" mass="14846">MNCGEVVGYGIKIFEEMFDVQKIIDMYSKNINTNHFWINKSLQDVINDILNNSYLDYVDTGNSECKQFFVYFSDNPWTMPKEEKFLTRKDVEDEMIRVLLPYLKNEYTEELIRVMVEDISLVGEC</sequence>
<dbReference type="RefSeq" id="WP_256312500.1">
    <property type="nucleotide sequence ID" value="NZ_JANGAC010000016.1"/>
</dbReference>
<proteinExistence type="predicted"/>
<evidence type="ECO:0000313" key="1">
    <source>
        <dbReference type="EMBL" id="MCQ4924909.1"/>
    </source>
</evidence>
<organism evidence="1 2">
    <name type="scientific">Tissierella carlieri</name>
    <dbReference type="NCBI Taxonomy" id="689904"/>
    <lineage>
        <taxon>Bacteria</taxon>
        <taxon>Bacillati</taxon>
        <taxon>Bacillota</taxon>
        <taxon>Tissierellia</taxon>
        <taxon>Tissierellales</taxon>
        <taxon>Tissierellaceae</taxon>
        <taxon>Tissierella</taxon>
    </lineage>
</organism>
<gene>
    <name evidence="1" type="ORF">NE686_17540</name>
</gene>
<comment type="caution">
    <text evidence="1">The sequence shown here is derived from an EMBL/GenBank/DDBJ whole genome shotgun (WGS) entry which is preliminary data.</text>
</comment>
<keyword evidence="2" id="KW-1185">Reference proteome</keyword>
<name>A0ABT1SEJ7_9FIRM</name>